<protein>
    <submittedName>
        <fullName evidence="1">Uncharacterized protein</fullName>
    </submittedName>
</protein>
<accession>A0A5M8PUE7</accession>
<evidence type="ECO:0000313" key="2">
    <source>
        <dbReference type="Proteomes" id="UP000324767"/>
    </source>
</evidence>
<name>A0A5M8PUE7_9LECA</name>
<evidence type="ECO:0000313" key="1">
    <source>
        <dbReference type="EMBL" id="KAA6413182.1"/>
    </source>
</evidence>
<organism evidence="1 2">
    <name type="scientific">Lasallia pustulata</name>
    <dbReference type="NCBI Taxonomy" id="136370"/>
    <lineage>
        <taxon>Eukaryota</taxon>
        <taxon>Fungi</taxon>
        <taxon>Dikarya</taxon>
        <taxon>Ascomycota</taxon>
        <taxon>Pezizomycotina</taxon>
        <taxon>Lecanoromycetes</taxon>
        <taxon>OSLEUM clade</taxon>
        <taxon>Umbilicariomycetidae</taxon>
        <taxon>Umbilicariales</taxon>
        <taxon>Umbilicariaceae</taxon>
        <taxon>Lasallia</taxon>
    </lineage>
</organism>
<gene>
    <name evidence="1" type="ORF">FRX48_02926</name>
</gene>
<dbReference type="AlphaFoldDB" id="A0A5M8PUE7"/>
<dbReference type="OrthoDB" id="5413892at2759"/>
<dbReference type="EMBL" id="VXIT01000004">
    <property type="protein sequence ID" value="KAA6413182.1"/>
    <property type="molecule type" value="Genomic_DNA"/>
</dbReference>
<dbReference type="Proteomes" id="UP000324767">
    <property type="component" value="Unassembled WGS sequence"/>
</dbReference>
<comment type="caution">
    <text evidence="1">The sequence shown here is derived from an EMBL/GenBank/DDBJ whole genome shotgun (WGS) entry which is preliminary data.</text>
</comment>
<proteinExistence type="predicted"/>
<reference evidence="1 2" key="1">
    <citation type="submission" date="2019-09" db="EMBL/GenBank/DDBJ databases">
        <title>The hologenome of the rock-dwelling lichen Lasallia pustulata.</title>
        <authorList>
            <person name="Greshake Tzovaras B."/>
            <person name="Segers F."/>
            <person name="Bicker A."/>
            <person name="Dal Grande F."/>
            <person name="Otte J."/>
            <person name="Hankeln T."/>
            <person name="Schmitt I."/>
            <person name="Ebersberger I."/>
        </authorList>
    </citation>
    <scope>NUCLEOTIDE SEQUENCE [LARGE SCALE GENOMIC DNA]</scope>
    <source>
        <strain evidence="1">A1-1</strain>
    </source>
</reference>
<sequence>MDNRALLNELRQEIRQTCATITQEITTLRVDLTTRLDASESNSIARIQNSKIPCPLRDRQNRFLDEFPHNGEALSALSRAQLIGILRAYDLPTQGSNDEKRKRLMWYGESYRKTEMLFQTAIATPC</sequence>